<comment type="catalytic activity">
    <reaction evidence="5">
        <text>Exonucleolytic cleavage in either 5'- to 3'- or 3'- to 5'-direction to yield nucleoside 5'-phosphates.</text>
        <dbReference type="EC" id="3.1.11.6"/>
    </reaction>
</comment>
<comment type="function">
    <text evidence="5">Bidirectionally degrades single-stranded DNA into large acid-insoluble oligonucleotides, which are then degraded further into small acid-soluble oligonucleotides.</text>
</comment>
<dbReference type="GO" id="GO:0005737">
    <property type="term" value="C:cytoplasm"/>
    <property type="evidence" value="ECO:0007669"/>
    <property type="project" value="UniProtKB-SubCell"/>
</dbReference>
<evidence type="ECO:0000313" key="8">
    <source>
        <dbReference type="EMBL" id="NBH61148.1"/>
    </source>
</evidence>
<dbReference type="Pfam" id="PF02601">
    <property type="entry name" value="Exonuc_VII_L"/>
    <property type="match status" value="1"/>
</dbReference>
<reference evidence="8 9" key="1">
    <citation type="submission" date="2018-08" db="EMBL/GenBank/DDBJ databases">
        <title>Murine metabolic-syndrome-specific gut microbial biobank.</title>
        <authorList>
            <person name="Liu C."/>
        </authorList>
    </citation>
    <scope>NUCLEOTIDE SEQUENCE [LARGE SCALE GENOMIC DNA]</scope>
    <source>
        <strain evidence="8 9">28</strain>
    </source>
</reference>
<dbReference type="Pfam" id="PF13742">
    <property type="entry name" value="tRNA_anti_2"/>
    <property type="match status" value="1"/>
</dbReference>
<dbReference type="AlphaFoldDB" id="A0A845QM53"/>
<dbReference type="Proteomes" id="UP000446866">
    <property type="component" value="Unassembled WGS sequence"/>
</dbReference>
<dbReference type="GO" id="GO:0008855">
    <property type="term" value="F:exodeoxyribonuclease VII activity"/>
    <property type="evidence" value="ECO:0007669"/>
    <property type="project" value="UniProtKB-UniRule"/>
</dbReference>
<keyword evidence="9" id="KW-1185">Reference proteome</keyword>
<gene>
    <name evidence="5" type="primary">xseA</name>
    <name evidence="8" type="ORF">D0435_05720</name>
</gene>
<dbReference type="CDD" id="cd04489">
    <property type="entry name" value="ExoVII_LU_OBF"/>
    <property type="match status" value="1"/>
</dbReference>
<dbReference type="GO" id="GO:0009318">
    <property type="term" value="C:exodeoxyribonuclease VII complex"/>
    <property type="evidence" value="ECO:0007669"/>
    <property type="project" value="UniProtKB-UniRule"/>
</dbReference>
<dbReference type="PANTHER" id="PTHR30008:SF0">
    <property type="entry name" value="EXODEOXYRIBONUCLEASE 7 LARGE SUBUNIT"/>
    <property type="match status" value="1"/>
</dbReference>
<keyword evidence="1 5" id="KW-0963">Cytoplasm</keyword>
<dbReference type="GO" id="GO:0006308">
    <property type="term" value="P:DNA catabolic process"/>
    <property type="evidence" value="ECO:0007669"/>
    <property type="project" value="UniProtKB-UniRule"/>
</dbReference>
<comment type="subunit">
    <text evidence="5">Heterooligomer composed of large and small subunits.</text>
</comment>
<comment type="similarity">
    <text evidence="5">Belongs to the XseA family.</text>
</comment>
<evidence type="ECO:0000256" key="4">
    <source>
        <dbReference type="ARBA" id="ARBA00022839"/>
    </source>
</evidence>
<evidence type="ECO:0000259" key="7">
    <source>
        <dbReference type="Pfam" id="PF13742"/>
    </source>
</evidence>
<protein>
    <recommendedName>
        <fullName evidence="5">Exodeoxyribonuclease 7 large subunit</fullName>
        <ecNumber evidence="5">3.1.11.6</ecNumber>
    </recommendedName>
    <alternativeName>
        <fullName evidence="5">Exodeoxyribonuclease VII large subunit</fullName>
        <shortName evidence="5">Exonuclease VII large subunit</shortName>
    </alternativeName>
</protein>
<evidence type="ECO:0000256" key="1">
    <source>
        <dbReference type="ARBA" id="ARBA00022490"/>
    </source>
</evidence>
<evidence type="ECO:0000256" key="5">
    <source>
        <dbReference type="HAMAP-Rule" id="MF_00378"/>
    </source>
</evidence>
<sequence length="381" mass="42111">MALKPVTVSQLNEYISRVIGTDPLLGAVVVKGEISNLKYHGSGHVYFSIIDATSKINCFLPRDYAMSLHYPLEDGMEVTLTGSISVFKKNGTYSLYVKIVEVSGEGNLAIAFEKMKEKLSKEGLFDQSHKKPIPKYPNKIGIVTSATGAAVKDILKILKGRNHLVDVMIFPVLVQGEAASADIAAMLDYINETFDDIDTLIVGRGGGSADDLWAFNEENVARAIYRSEIPIISAVGHEIDFTIADLVADLRAETPTAAAQLVVPDTEQMRKQMEDLKEHLYIQLSNKLMYHRLLIDNLAKEMKNCLNGQIAKLENELTQSKLLLEENNPAQILENGYSVLTDEDGKVISAVSQLCEKKEYKITLQDGFAKCRITEIGGNQR</sequence>
<evidence type="ECO:0000313" key="9">
    <source>
        <dbReference type="Proteomes" id="UP000446866"/>
    </source>
</evidence>
<comment type="caution">
    <text evidence="8">The sequence shown here is derived from an EMBL/GenBank/DDBJ whole genome shotgun (WGS) entry which is preliminary data.</text>
</comment>
<accession>A0A845QM53</accession>
<organism evidence="8 9">
    <name type="scientific">Anaerotruncus colihominis</name>
    <dbReference type="NCBI Taxonomy" id="169435"/>
    <lineage>
        <taxon>Bacteria</taxon>
        <taxon>Bacillati</taxon>
        <taxon>Bacillota</taxon>
        <taxon>Clostridia</taxon>
        <taxon>Eubacteriales</taxon>
        <taxon>Oscillospiraceae</taxon>
        <taxon>Anaerotruncus</taxon>
    </lineage>
</organism>
<dbReference type="GO" id="GO:0003676">
    <property type="term" value="F:nucleic acid binding"/>
    <property type="evidence" value="ECO:0007669"/>
    <property type="project" value="InterPro"/>
</dbReference>
<dbReference type="InterPro" id="IPR003753">
    <property type="entry name" value="Exonuc_VII_L"/>
</dbReference>
<dbReference type="PANTHER" id="PTHR30008">
    <property type="entry name" value="EXODEOXYRIBONUCLEASE 7 LARGE SUBUNIT"/>
    <property type="match status" value="1"/>
</dbReference>
<name>A0A845QM53_9FIRM</name>
<dbReference type="RefSeq" id="WP_160201427.1">
    <property type="nucleotide sequence ID" value="NZ_QXWK01000009.1"/>
</dbReference>
<dbReference type="HAMAP" id="MF_00378">
    <property type="entry name" value="Exonuc_7_L"/>
    <property type="match status" value="1"/>
</dbReference>
<dbReference type="InterPro" id="IPR025824">
    <property type="entry name" value="OB-fold_nuc-bd_dom"/>
</dbReference>
<evidence type="ECO:0000256" key="2">
    <source>
        <dbReference type="ARBA" id="ARBA00022722"/>
    </source>
</evidence>
<dbReference type="EC" id="3.1.11.6" evidence="5"/>
<evidence type="ECO:0000259" key="6">
    <source>
        <dbReference type="Pfam" id="PF02601"/>
    </source>
</evidence>
<evidence type="ECO:0000256" key="3">
    <source>
        <dbReference type="ARBA" id="ARBA00022801"/>
    </source>
</evidence>
<comment type="subcellular location">
    <subcellularLocation>
        <location evidence="5">Cytoplasm</location>
    </subcellularLocation>
</comment>
<dbReference type="EMBL" id="QXWK01000009">
    <property type="protein sequence ID" value="NBH61148.1"/>
    <property type="molecule type" value="Genomic_DNA"/>
</dbReference>
<keyword evidence="4 5" id="KW-0269">Exonuclease</keyword>
<feature type="domain" description="Exonuclease VII large subunit C-terminal" evidence="6">
    <location>
        <begin position="124"/>
        <end position="303"/>
    </location>
</feature>
<feature type="domain" description="OB-fold nucleic acid binding" evidence="7">
    <location>
        <begin position="7"/>
        <end position="100"/>
    </location>
</feature>
<dbReference type="InterPro" id="IPR020579">
    <property type="entry name" value="Exonuc_VII_lsu_C"/>
</dbReference>
<keyword evidence="3 5" id="KW-0378">Hydrolase</keyword>
<dbReference type="NCBIfam" id="TIGR00237">
    <property type="entry name" value="xseA"/>
    <property type="match status" value="1"/>
</dbReference>
<keyword evidence="2 5" id="KW-0540">Nuclease</keyword>
<proteinExistence type="inferred from homology"/>